<reference evidence="1" key="1">
    <citation type="submission" date="2023-07" db="EMBL/GenBank/DDBJ databases">
        <title>Comparative genomics of wheat-associated soil bacteria to identify genetic determinants of phenazine resistance.</title>
        <authorList>
            <person name="Mouncey N."/>
        </authorList>
    </citation>
    <scope>NUCLEOTIDE SEQUENCE</scope>
    <source>
        <strain evidence="1">V4I22</strain>
    </source>
</reference>
<dbReference type="Proteomes" id="UP001234216">
    <property type="component" value="Unassembled WGS sequence"/>
</dbReference>
<comment type="caution">
    <text evidence="1">The sequence shown here is derived from an EMBL/GenBank/DDBJ whole genome shotgun (WGS) entry which is preliminary data.</text>
</comment>
<evidence type="ECO:0000313" key="1">
    <source>
        <dbReference type="EMBL" id="MDQ0904722.1"/>
    </source>
</evidence>
<dbReference type="RefSeq" id="WP_306972280.1">
    <property type="nucleotide sequence ID" value="NZ_JAUSYQ010000002.1"/>
</dbReference>
<accession>A0AAW8F4E9</accession>
<sequence>MQFGNDGASVELPFVLKPGSMLSLPLMGMEVPNRIGRQLRVSLHLGTGRIIRADVQEANALEPLRIDLDEFTGHWSLHIGPPTDD</sequence>
<dbReference type="AlphaFoldDB" id="A0AAW8F4E9"/>
<proteinExistence type="predicted"/>
<name>A0AAW8F4E9_9ACTN</name>
<dbReference type="EMBL" id="JAUSZV010000005">
    <property type="protein sequence ID" value="MDQ0904722.1"/>
    <property type="molecule type" value="Genomic_DNA"/>
</dbReference>
<protein>
    <submittedName>
        <fullName evidence="1">Uncharacterized protein</fullName>
    </submittedName>
</protein>
<organism evidence="1 2">
    <name type="scientific">Streptomyces canus</name>
    <dbReference type="NCBI Taxonomy" id="58343"/>
    <lineage>
        <taxon>Bacteria</taxon>
        <taxon>Bacillati</taxon>
        <taxon>Actinomycetota</taxon>
        <taxon>Actinomycetes</taxon>
        <taxon>Kitasatosporales</taxon>
        <taxon>Streptomycetaceae</taxon>
        <taxon>Streptomyces</taxon>
        <taxon>Streptomyces aurantiacus group</taxon>
    </lineage>
</organism>
<evidence type="ECO:0000313" key="2">
    <source>
        <dbReference type="Proteomes" id="UP001234216"/>
    </source>
</evidence>
<gene>
    <name evidence="1" type="ORF">QFZ22_000707</name>
</gene>